<dbReference type="InterPro" id="IPR043926">
    <property type="entry name" value="ABCG_dom"/>
</dbReference>
<dbReference type="InterPro" id="IPR013525">
    <property type="entry name" value="ABC2_TM"/>
</dbReference>
<keyword evidence="4 7" id="KW-0812">Transmembrane</keyword>
<comment type="similarity">
    <text evidence="2">Belongs to the ABC transporter superfamily. ABCG family. Eye pigment precursor importer (TC 3.A.1.204) subfamily.</text>
</comment>
<comment type="caution">
    <text evidence="11">The sequence shown here is derived from an EMBL/GenBank/DDBJ whole genome shotgun (WGS) entry which is preliminary data.</text>
</comment>
<dbReference type="InterPro" id="IPR050352">
    <property type="entry name" value="ABCG_transporters"/>
</dbReference>
<dbReference type="Pfam" id="PF00005">
    <property type="entry name" value="ABC_tran"/>
    <property type="match status" value="1"/>
</dbReference>
<evidence type="ECO:0008006" key="12">
    <source>
        <dbReference type="Google" id="ProtNLM"/>
    </source>
</evidence>
<feature type="transmembrane region" description="Helical" evidence="7">
    <location>
        <begin position="357"/>
        <end position="382"/>
    </location>
</feature>
<evidence type="ECO:0000313" key="11">
    <source>
        <dbReference type="EMBL" id="KAL0270444.1"/>
    </source>
</evidence>
<keyword evidence="5 7" id="KW-1133">Transmembrane helix</keyword>
<reference evidence="11" key="1">
    <citation type="journal article" date="2024" name="Gigascience">
        <title>Chromosome-level genome of the poultry shaft louse Menopon gallinae provides insight into the host-switching and adaptive evolution of parasitic lice.</title>
        <authorList>
            <person name="Xu Y."/>
            <person name="Ma L."/>
            <person name="Liu S."/>
            <person name="Liang Y."/>
            <person name="Liu Q."/>
            <person name="He Z."/>
            <person name="Tian L."/>
            <person name="Duan Y."/>
            <person name="Cai W."/>
            <person name="Li H."/>
            <person name="Song F."/>
        </authorList>
    </citation>
    <scope>NUCLEOTIDE SEQUENCE</scope>
    <source>
        <strain evidence="11">Cailab_2023a</strain>
    </source>
</reference>
<gene>
    <name evidence="11" type="ORF">PYX00_007858</name>
</gene>
<evidence type="ECO:0000256" key="7">
    <source>
        <dbReference type="SAM" id="Phobius"/>
    </source>
</evidence>
<feature type="transmembrane region" description="Helical" evidence="7">
    <location>
        <begin position="245"/>
        <end position="265"/>
    </location>
</feature>
<feature type="domain" description="ABC transporter" evidence="8">
    <location>
        <begin position="14"/>
        <end position="70"/>
    </location>
</feature>
<sequence length="499" mass="56476">MTFAANLKLPSSTTRQEREKEVKQILNLLGLYESGETVVESLSGGQRKRLSLALEMINNPSVFFLDEPTSGLDNVSTKQCIQLLRELAKGRRTIVCTIHQPSASLFQFFDHVYFLGRGKCIYQGAPDQLLQFLSSAGFHCPTHYNPSDFAMEVIDASENNILALSKAIQNGKICYSDADPIKAFDTVGLKTEVHLETETLMKSLPASKFEPEQYSDPGEYPTSCRHQFWVLLQRMIQQHGRNLTGLKILFVHHLACGLLFGWVFFKSANDAYQMFNHMKFCVGYVLFYTYTHVMMPVLTYPSQVKLLKKEHFNRWYSLNSYYAAMTVIKLPTQLIFGLMFSFLVYFMSGLPAQTFRFALFSFIGFVVTLVADSVGMAIGSIFNVTNGSAVGPAIVAPLLGLAVYGFDFARQVSWFTYAIMKLSFIRCAVVATAITIFGFGRGPMECNEVYCHFKEPKLVLDFLDIEHVSVWSEIAALFLILIFFRIVNYCCLKYRVSIK</sequence>
<organism evidence="11">
    <name type="scientific">Menopon gallinae</name>
    <name type="common">poultry shaft louse</name>
    <dbReference type="NCBI Taxonomy" id="328185"/>
    <lineage>
        <taxon>Eukaryota</taxon>
        <taxon>Metazoa</taxon>
        <taxon>Ecdysozoa</taxon>
        <taxon>Arthropoda</taxon>
        <taxon>Hexapoda</taxon>
        <taxon>Insecta</taxon>
        <taxon>Pterygota</taxon>
        <taxon>Neoptera</taxon>
        <taxon>Paraneoptera</taxon>
        <taxon>Psocodea</taxon>
        <taxon>Troctomorpha</taxon>
        <taxon>Phthiraptera</taxon>
        <taxon>Amblycera</taxon>
        <taxon>Menoponidae</taxon>
        <taxon>Menopon</taxon>
    </lineage>
</organism>
<protein>
    <recommendedName>
        <fullName evidence="12">ATP-binding cassette sub-family G member 4</fullName>
    </recommendedName>
</protein>
<dbReference type="InterPro" id="IPR003439">
    <property type="entry name" value="ABC_transporter-like_ATP-bd"/>
</dbReference>
<dbReference type="GO" id="GO:0005886">
    <property type="term" value="C:plasma membrane"/>
    <property type="evidence" value="ECO:0007669"/>
    <property type="project" value="TreeGrafter"/>
</dbReference>
<feature type="transmembrane region" description="Helical" evidence="7">
    <location>
        <begin position="388"/>
        <end position="406"/>
    </location>
</feature>
<evidence type="ECO:0000259" key="10">
    <source>
        <dbReference type="Pfam" id="PF19055"/>
    </source>
</evidence>
<evidence type="ECO:0000259" key="8">
    <source>
        <dbReference type="Pfam" id="PF00005"/>
    </source>
</evidence>
<dbReference type="Gene3D" id="3.40.50.300">
    <property type="entry name" value="P-loop containing nucleotide triphosphate hydrolases"/>
    <property type="match status" value="1"/>
</dbReference>
<feature type="transmembrane region" description="Helical" evidence="7">
    <location>
        <begin position="277"/>
        <end position="300"/>
    </location>
</feature>
<dbReference type="GO" id="GO:0140359">
    <property type="term" value="F:ABC-type transporter activity"/>
    <property type="evidence" value="ECO:0007669"/>
    <property type="project" value="InterPro"/>
</dbReference>
<dbReference type="EMBL" id="JARGDH010000004">
    <property type="protein sequence ID" value="KAL0270444.1"/>
    <property type="molecule type" value="Genomic_DNA"/>
</dbReference>
<dbReference type="PANTHER" id="PTHR48041">
    <property type="entry name" value="ABC TRANSPORTER G FAMILY MEMBER 28"/>
    <property type="match status" value="1"/>
</dbReference>
<feature type="transmembrane region" description="Helical" evidence="7">
    <location>
        <begin position="418"/>
        <end position="440"/>
    </location>
</feature>
<accession>A0AAW2HKV7</accession>
<feature type="transmembrane region" description="Helical" evidence="7">
    <location>
        <begin position="320"/>
        <end position="345"/>
    </location>
</feature>
<dbReference type="InterPro" id="IPR027417">
    <property type="entry name" value="P-loop_NTPase"/>
</dbReference>
<comment type="subcellular location">
    <subcellularLocation>
        <location evidence="1">Membrane</location>
        <topology evidence="1">Multi-pass membrane protein</topology>
    </subcellularLocation>
</comment>
<name>A0AAW2HKV7_9NEOP</name>
<evidence type="ECO:0000256" key="3">
    <source>
        <dbReference type="ARBA" id="ARBA00022448"/>
    </source>
</evidence>
<evidence type="ECO:0000256" key="5">
    <source>
        <dbReference type="ARBA" id="ARBA00022989"/>
    </source>
</evidence>
<dbReference type="AlphaFoldDB" id="A0AAW2HKV7"/>
<evidence type="ECO:0000256" key="6">
    <source>
        <dbReference type="ARBA" id="ARBA00023136"/>
    </source>
</evidence>
<dbReference type="GO" id="GO:0016887">
    <property type="term" value="F:ATP hydrolysis activity"/>
    <property type="evidence" value="ECO:0007669"/>
    <property type="project" value="InterPro"/>
</dbReference>
<evidence type="ECO:0000259" key="9">
    <source>
        <dbReference type="Pfam" id="PF01061"/>
    </source>
</evidence>
<feature type="domain" description="ABC-2 type transporter transmembrane" evidence="9">
    <location>
        <begin position="226"/>
        <end position="436"/>
    </location>
</feature>
<keyword evidence="6 7" id="KW-0472">Membrane</keyword>
<evidence type="ECO:0000256" key="2">
    <source>
        <dbReference type="ARBA" id="ARBA00005814"/>
    </source>
</evidence>
<proteinExistence type="inferred from homology"/>
<dbReference type="PANTHER" id="PTHR48041:SF105">
    <property type="entry name" value="FI02074P"/>
    <property type="match status" value="1"/>
</dbReference>
<dbReference type="GO" id="GO:0005524">
    <property type="term" value="F:ATP binding"/>
    <property type="evidence" value="ECO:0007669"/>
    <property type="project" value="InterPro"/>
</dbReference>
<dbReference type="SUPFAM" id="SSF52540">
    <property type="entry name" value="P-loop containing nucleoside triphosphate hydrolases"/>
    <property type="match status" value="1"/>
</dbReference>
<feature type="transmembrane region" description="Helical" evidence="7">
    <location>
        <begin position="470"/>
        <end position="492"/>
    </location>
</feature>
<dbReference type="Pfam" id="PF19055">
    <property type="entry name" value="ABC2_membrane_7"/>
    <property type="match status" value="1"/>
</dbReference>
<keyword evidence="3" id="KW-0813">Transport</keyword>
<dbReference type="EMBL" id="JARGDH010000004">
    <property type="protein sequence ID" value="KAL0270445.1"/>
    <property type="molecule type" value="Genomic_DNA"/>
</dbReference>
<evidence type="ECO:0000256" key="1">
    <source>
        <dbReference type="ARBA" id="ARBA00004141"/>
    </source>
</evidence>
<evidence type="ECO:0000256" key="4">
    <source>
        <dbReference type="ARBA" id="ARBA00022692"/>
    </source>
</evidence>
<dbReference type="Pfam" id="PF01061">
    <property type="entry name" value="ABC2_membrane"/>
    <property type="match status" value="1"/>
</dbReference>
<feature type="domain" description="ABC transporter family G" evidence="10">
    <location>
        <begin position="99"/>
        <end position="155"/>
    </location>
</feature>